<evidence type="ECO:0000313" key="3">
    <source>
        <dbReference type="Proteomes" id="UP000186206"/>
    </source>
</evidence>
<sequence>MKSWLAQQQHPIYWLVCANDYYSTMAKSFCLDGARPLFDGDAFSDVMELSPWFVPISADCPYSDEELSKGLFLVSNYDSADVLAHLRSLLMAGLEGEMVLFRYYDPKVITPMLKRMNQEDLKKFLGNLSSISYQEENAVKTMVNPAPNLCEIPPDPWWMIKPEHLDDSMNLEQLAWHIERRLWAKIPILMNALDNPAEAIKNALIYADENSFKDSTRDLLVLASIARNNPSDGEDIYKEFRLSSTEQQQFERFLGEQ</sequence>
<dbReference type="Proteomes" id="UP000186206">
    <property type="component" value="Unassembled WGS sequence"/>
</dbReference>
<dbReference type="RefSeq" id="WP_075647887.1">
    <property type="nucleotide sequence ID" value="NZ_AP019657.1"/>
</dbReference>
<organism evidence="2 3">
    <name type="scientific">Vibrio ponticus</name>
    <dbReference type="NCBI Taxonomy" id="265668"/>
    <lineage>
        <taxon>Bacteria</taxon>
        <taxon>Pseudomonadati</taxon>
        <taxon>Pseudomonadota</taxon>
        <taxon>Gammaproteobacteria</taxon>
        <taxon>Vibrionales</taxon>
        <taxon>Vibrionaceae</taxon>
        <taxon>Vibrio</taxon>
    </lineage>
</organism>
<name>A0ABX3FRC8_9VIBR</name>
<proteinExistence type="predicted"/>
<evidence type="ECO:0000313" key="2">
    <source>
        <dbReference type="EMBL" id="OLQ95327.1"/>
    </source>
</evidence>
<protein>
    <recommendedName>
        <fullName evidence="1">DUF4123 domain-containing protein</fullName>
    </recommendedName>
</protein>
<reference evidence="2 3" key="1">
    <citation type="submission" date="2016-09" db="EMBL/GenBank/DDBJ databases">
        <title>Genomic Taxonomy of the Vibrionaceae.</title>
        <authorList>
            <person name="Gonzalez-Castillo A."/>
            <person name="Gomez-Gil B."/>
            <person name="Enciso-Ibarra K."/>
        </authorList>
    </citation>
    <scope>NUCLEOTIDE SEQUENCE [LARGE SCALE GENOMIC DNA]</scope>
    <source>
        <strain evidence="2 3">CAIM 1731</strain>
    </source>
</reference>
<accession>A0ABX3FRC8</accession>
<dbReference type="InterPro" id="IPR025391">
    <property type="entry name" value="DUF4123"/>
</dbReference>
<dbReference type="EMBL" id="MJMI01000033">
    <property type="protein sequence ID" value="OLQ95327.1"/>
    <property type="molecule type" value="Genomic_DNA"/>
</dbReference>
<dbReference type="Pfam" id="PF13503">
    <property type="entry name" value="DUF4123"/>
    <property type="match status" value="1"/>
</dbReference>
<comment type="caution">
    <text evidence="2">The sequence shown here is derived from an EMBL/GenBank/DDBJ whole genome shotgun (WGS) entry which is preliminary data.</text>
</comment>
<evidence type="ECO:0000259" key="1">
    <source>
        <dbReference type="Pfam" id="PF13503"/>
    </source>
</evidence>
<keyword evidence="3" id="KW-1185">Reference proteome</keyword>
<gene>
    <name evidence="2" type="ORF">BIY21_06380</name>
</gene>
<feature type="domain" description="DUF4123" evidence="1">
    <location>
        <begin position="32"/>
        <end position="122"/>
    </location>
</feature>